<evidence type="ECO:0000313" key="6">
    <source>
        <dbReference type="EMBL" id="UQK58790.1"/>
    </source>
</evidence>
<name>A0A9E7DIY0_9FIRM</name>
<dbReference type="GO" id="GO:0016758">
    <property type="term" value="F:hexosyltransferase activity"/>
    <property type="evidence" value="ECO:0007669"/>
    <property type="project" value="InterPro"/>
</dbReference>
<dbReference type="PANTHER" id="PTHR43025:SF3">
    <property type="entry name" value="MONOGALACTOSYLDIACYLGLYCEROL SYNTHASE 1, CHLOROPLASTIC"/>
    <property type="match status" value="1"/>
</dbReference>
<dbReference type="Gene3D" id="3.40.50.2000">
    <property type="entry name" value="Glycogen Phosphorylase B"/>
    <property type="match status" value="1"/>
</dbReference>
<dbReference type="PANTHER" id="PTHR43025">
    <property type="entry name" value="MONOGALACTOSYLDIACYLGLYCEROL SYNTHASE"/>
    <property type="match status" value="1"/>
</dbReference>
<feature type="domain" description="Diacylglycerol glucosyltransferase N-terminal" evidence="5">
    <location>
        <begin position="14"/>
        <end position="181"/>
    </location>
</feature>
<dbReference type="InterPro" id="IPR050519">
    <property type="entry name" value="Glycosyltransf_28_UgtP"/>
</dbReference>
<feature type="domain" description="Glycosyl transferase family 1" evidence="4">
    <location>
        <begin position="190"/>
        <end position="306"/>
    </location>
</feature>
<dbReference type="Pfam" id="PF06925">
    <property type="entry name" value="MGDG_synth"/>
    <property type="match status" value="1"/>
</dbReference>
<dbReference type="AlphaFoldDB" id="A0A9E7DIY0"/>
<dbReference type="Pfam" id="PF00534">
    <property type="entry name" value="Glycos_transf_1"/>
    <property type="match status" value="1"/>
</dbReference>
<dbReference type="RefSeq" id="WP_249242356.1">
    <property type="nucleotide sequence ID" value="NZ_CP096649.1"/>
</dbReference>
<keyword evidence="2 6" id="KW-0328">Glycosyltransferase</keyword>
<evidence type="ECO:0000259" key="4">
    <source>
        <dbReference type="Pfam" id="PF00534"/>
    </source>
</evidence>
<evidence type="ECO:0000259" key="5">
    <source>
        <dbReference type="Pfam" id="PF06925"/>
    </source>
</evidence>
<comment type="similarity">
    <text evidence="1">Belongs to the glycosyltransferase 28 family.</text>
</comment>
<dbReference type="EMBL" id="CP096649">
    <property type="protein sequence ID" value="UQK58790.1"/>
    <property type="molecule type" value="Genomic_DNA"/>
</dbReference>
<accession>A0A9E7DIY0</accession>
<dbReference type="InterPro" id="IPR009695">
    <property type="entry name" value="Diacylglyc_glucosyltr_N"/>
</dbReference>
<evidence type="ECO:0000313" key="7">
    <source>
        <dbReference type="Proteomes" id="UP000831151"/>
    </source>
</evidence>
<proteinExistence type="inferred from homology"/>
<dbReference type="Proteomes" id="UP000831151">
    <property type="component" value="Chromosome"/>
</dbReference>
<evidence type="ECO:0000256" key="3">
    <source>
        <dbReference type="ARBA" id="ARBA00022679"/>
    </source>
</evidence>
<dbReference type="EC" id="2.4.-.-" evidence="6"/>
<keyword evidence="3 6" id="KW-0808">Transferase</keyword>
<dbReference type="GO" id="GO:0016020">
    <property type="term" value="C:membrane"/>
    <property type="evidence" value="ECO:0007669"/>
    <property type="project" value="GOC"/>
</dbReference>
<keyword evidence="7" id="KW-1185">Reference proteome</keyword>
<dbReference type="KEGG" id="fms:M1R53_06020"/>
<sequence>MKTIILTATAGEGHNSVARSLDNELKSRGFESAIIDICQINSNWLKDVANGFYNMSINYFPTLYGAAYDSADKKVQETNSAQPRKLAQKTLTGEIKKFIDDFKPDAIIATHVFAANILSDLVLDGFYTGLTVGIITDFTVHPFWEDSEGIDYLVLPHKDLDIQMQRKEIPLEKALHFGIPIHKKFFEHLDKKEMRGKLGLDEDKETVLLMSGSMSHVRVDKALKRIDKLPNDFQVVVFLGKRKTLLKKIEKMKLRHNIKIVGFVSNIEEYYSAADIIITKPGGLTTSECIAKGLPMIVVDPIQGQEARNVEFLTNHQLILASSKTYREVEALNTFMNNDFVRDNILVSLEQNYLEDPAEKLIDFMVKKLEK</sequence>
<gene>
    <name evidence="6" type="ORF">M1R53_06020</name>
</gene>
<dbReference type="GO" id="GO:0009247">
    <property type="term" value="P:glycolipid biosynthetic process"/>
    <property type="evidence" value="ECO:0007669"/>
    <property type="project" value="InterPro"/>
</dbReference>
<evidence type="ECO:0000256" key="2">
    <source>
        <dbReference type="ARBA" id="ARBA00022676"/>
    </source>
</evidence>
<reference evidence="6" key="1">
    <citation type="submission" date="2022-04" db="EMBL/GenBank/DDBJ databases">
        <title>Complete genome sequences of Ezakiella coagulans and Fenollaria massiliensis.</title>
        <authorList>
            <person name="France M.T."/>
            <person name="Clifford J."/>
            <person name="Narina S."/>
            <person name="Rutt L."/>
            <person name="Ravel J."/>
        </authorList>
    </citation>
    <scope>NUCLEOTIDE SEQUENCE</scope>
    <source>
        <strain evidence="6">C0061C2</strain>
    </source>
</reference>
<protein>
    <submittedName>
        <fullName evidence="6">Glycosyltransferase</fullName>
        <ecNumber evidence="6">2.4.-.-</ecNumber>
    </submittedName>
</protein>
<dbReference type="InterPro" id="IPR001296">
    <property type="entry name" value="Glyco_trans_1"/>
</dbReference>
<evidence type="ECO:0000256" key="1">
    <source>
        <dbReference type="ARBA" id="ARBA00006962"/>
    </source>
</evidence>
<organism evidence="6 7">
    <name type="scientific">Fenollaria massiliensis</name>
    <dbReference type="NCBI Taxonomy" id="938288"/>
    <lineage>
        <taxon>Bacteria</taxon>
        <taxon>Bacillati</taxon>
        <taxon>Bacillota</taxon>
        <taxon>Clostridia</taxon>
        <taxon>Eubacteriales</taxon>
        <taxon>Fenollaria</taxon>
    </lineage>
</organism>
<dbReference type="SUPFAM" id="SSF53756">
    <property type="entry name" value="UDP-Glycosyltransferase/glycogen phosphorylase"/>
    <property type="match status" value="1"/>
</dbReference>